<feature type="compositionally biased region" description="Polar residues" evidence="1">
    <location>
        <begin position="370"/>
        <end position="380"/>
    </location>
</feature>
<evidence type="ECO:0000313" key="3">
    <source>
        <dbReference type="Proteomes" id="UP000483820"/>
    </source>
</evidence>
<dbReference type="EMBL" id="WUAV01000005">
    <property type="protein sequence ID" value="KAF1754048.1"/>
    <property type="molecule type" value="Genomic_DNA"/>
</dbReference>
<dbReference type="GeneID" id="9802061"/>
<dbReference type="PANTHER" id="PTHR37960">
    <property type="entry name" value="PROTEIN CBG06493-RELATED"/>
    <property type="match status" value="1"/>
</dbReference>
<protein>
    <submittedName>
        <fullName evidence="2">Uncharacterized protein</fullName>
    </submittedName>
</protein>
<evidence type="ECO:0000313" key="2">
    <source>
        <dbReference type="EMBL" id="KAF1754048.1"/>
    </source>
</evidence>
<dbReference type="Proteomes" id="UP000483820">
    <property type="component" value="Chromosome V"/>
</dbReference>
<accession>A0A6A5GFR6</accession>
<proteinExistence type="predicted"/>
<gene>
    <name evidence="2" type="ORF">GCK72_020606</name>
</gene>
<dbReference type="RefSeq" id="XP_053582593.1">
    <property type="nucleotide sequence ID" value="XM_053733680.1"/>
</dbReference>
<comment type="caution">
    <text evidence="2">The sequence shown here is derived from an EMBL/GenBank/DDBJ whole genome shotgun (WGS) entry which is preliminary data.</text>
</comment>
<feature type="region of interest" description="Disordered" evidence="1">
    <location>
        <begin position="1"/>
        <end position="26"/>
    </location>
</feature>
<dbReference type="CTD" id="9802061"/>
<dbReference type="KEGG" id="crq:GCK72_020606"/>
<feature type="region of interest" description="Disordered" evidence="1">
    <location>
        <begin position="143"/>
        <end position="163"/>
    </location>
</feature>
<dbReference type="PANTHER" id="PTHR37960:SF4">
    <property type="entry name" value="BZIP DOMAIN-CONTAINING PROTEIN"/>
    <property type="match status" value="1"/>
</dbReference>
<reference evidence="2 3" key="1">
    <citation type="submission" date="2019-12" db="EMBL/GenBank/DDBJ databases">
        <title>Chromosome-level assembly of the Caenorhabditis remanei genome.</title>
        <authorList>
            <person name="Teterina A.A."/>
            <person name="Willis J.H."/>
            <person name="Phillips P.C."/>
        </authorList>
    </citation>
    <scope>NUCLEOTIDE SEQUENCE [LARGE SCALE GENOMIC DNA]</scope>
    <source>
        <strain evidence="2 3">PX506</strain>
        <tissue evidence="2">Whole organism</tissue>
    </source>
</reference>
<sequence>MAGLFRSLFKSKKSRKENKENTNEDDYIVFQPCPQSTLSHQRTARFADDCMLPATAAYHTKNAPKLKKGPQSCPGGSRGDFGFDKKSRTSSRQTFDIDSGHDSQSSSVRHSRSQNSVYSDEDDVENNERVEMFERKSQYYMQKYEESERQRREERRKQERLEHERNSIQNAMSNMAYCMASVQQIEKLKSERDQYKKEMSRYRTKCEKLENKFEQLETMSPNYGGFQTFPNPMQPSPYQTPQYPAPLSFNYPNPLPTIPTGPLSSLHRSQDFMNKMMPPPQLPPNFGGLLPSNQHGGSMSFAMSNTPTTIGSEGAGESLVNPSDLSFMRASGSGGGGGKAPSNFYDNDEEDEIKNYRYEDDAFLAPSPLSDLTQSTSNTH</sequence>
<feature type="compositionally biased region" description="Low complexity" evidence="1">
    <location>
        <begin position="102"/>
        <end position="117"/>
    </location>
</feature>
<evidence type="ECO:0000256" key="1">
    <source>
        <dbReference type="SAM" id="MobiDB-lite"/>
    </source>
</evidence>
<feature type="region of interest" description="Disordered" evidence="1">
    <location>
        <begin position="58"/>
        <end position="128"/>
    </location>
</feature>
<name>A0A6A5GFR6_CAERE</name>
<dbReference type="AlphaFoldDB" id="A0A6A5GFR6"/>
<feature type="region of interest" description="Disordered" evidence="1">
    <location>
        <begin position="331"/>
        <end position="380"/>
    </location>
</feature>
<organism evidence="2 3">
    <name type="scientific">Caenorhabditis remanei</name>
    <name type="common">Caenorhabditis vulgaris</name>
    <dbReference type="NCBI Taxonomy" id="31234"/>
    <lineage>
        <taxon>Eukaryota</taxon>
        <taxon>Metazoa</taxon>
        <taxon>Ecdysozoa</taxon>
        <taxon>Nematoda</taxon>
        <taxon>Chromadorea</taxon>
        <taxon>Rhabditida</taxon>
        <taxon>Rhabditina</taxon>
        <taxon>Rhabditomorpha</taxon>
        <taxon>Rhabditoidea</taxon>
        <taxon>Rhabditidae</taxon>
        <taxon>Peloderinae</taxon>
        <taxon>Caenorhabditis</taxon>
    </lineage>
</organism>